<dbReference type="EMBL" id="PREU01000004">
    <property type="protein sequence ID" value="PPA76378.1"/>
    <property type="molecule type" value="Genomic_DNA"/>
</dbReference>
<dbReference type="GO" id="GO:0016747">
    <property type="term" value="F:acyltransferase activity, transferring groups other than amino-acyl groups"/>
    <property type="evidence" value="ECO:0007669"/>
    <property type="project" value="InterPro"/>
</dbReference>
<evidence type="ECO:0000313" key="3">
    <source>
        <dbReference type="Proteomes" id="UP000239990"/>
    </source>
</evidence>
<gene>
    <name evidence="2" type="ORF">C4E15_12020</name>
</gene>
<dbReference type="Pfam" id="PF13302">
    <property type="entry name" value="Acetyltransf_3"/>
    <property type="match status" value="1"/>
</dbReference>
<dbReference type="Proteomes" id="UP000239990">
    <property type="component" value="Unassembled WGS sequence"/>
</dbReference>
<accession>A0A2S5GTU3</accession>
<organism evidence="2 3">
    <name type="scientific">Achromobacter spanius</name>
    <dbReference type="NCBI Taxonomy" id="217203"/>
    <lineage>
        <taxon>Bacteria</taxon>
        <taxon>Pseudomonadati</taxon>
        <taxon>Pseudomonadota</taxon>
        <taxon>Betaproteobacteria</taxon>
        <taxon>Burkholderiales</taxon>
        <taxon>Alcaligenaceae</taxon>
        <taxon>Achromobacter</taxon>
    </lineage>
</organism>
<dbReference type="AlphaFoldDB" id="A0A2S5GTU3"/>
<dbReference type="SUPFAM" id="SSF55729">
    <property type="entry name" value="Acyl-CoA N-acyltransferases (Nat)"/>
    <property type="match status" value="1"/>
</dbReference>
<protein>
    <submittedName>
        <fullName evidence="2">GNAT family N-acetyltransferase</fullName>
    </submittedName>
</protein>
<dbReference type="PANTHER" id="PTHR43792">
    <property type="entry name" value="GNAT FAMILY, PUTATIVE (AFU_ORTHOLOGUE AFUA_3G00765)-RELATED-RELATED"/>
    <property type="match status" value="1"/>
</dbReference>
<dbReference type="Gene3D" id="3.40.630.30">
    <property type="match status" value="1"/>
</dbReference>
<reference evidence="2 3" key="1">
    <citation type="submission" date="2018-02" db="EMBL/GenBank/DDBJ databases">
        <title>Draft Genome of Achromobacter spanius stain 6.</title>
        <authorList>
            <person name="Gunasekera T.S."/>
            <person name="Radwan O."/>
            <person name="Ruiz O.N."/>
        </authorList>
    </citation>
    <scope>NUCLEOTIDE SEQUENCE [LARGE SCALE GENOMIC DNA]</scope>
    <source>
        <strain evidence="2 3">6</strain>
    </source>
</reference>
<dbReference type="InterPro" id="IPR051531">
    <property type="entry name" value="N-acetyltransferase"/>
</dbReference>
<dbReference type="OrthoDB" id="9801656at2"/>
<dbReference type="RefSeq" id="WP_104143608.1">
    <property type="nucleotide sequence ID" value="NZ_PREU01000004.1"/>
</dbReference>
<comment type="caution">
    <text evidence="2">The sequence shown here is derived from an EMBL/GenBank/DDBJ whole genome shotgun (WGS) entry which is preliminary data.</text>
</comment>
<feature type="domain" description="N-acetyltransferase" evidence="1">
    <location>
        <begin position="12"/>
        <end position="179"/>
    </location>
</feature>
<evidence type="ECO:0000313" key="2">
    <source>
        <dbReference type="EMBL" id="PPA76378.1"/>
    </source>
</evidence>
<sequence length="199" mass="21853">MSLSLEVETPRLVLRQWRADDRKPFAAMNADPCVTEFLIPLSTEQSDALAQRLAAGIDEHGWGFWAVEAPGAAPFIGFVGIKPLPALLPFAPGVEVGWRLARPFWGRGYASEAAEAALRVGFDQVHLPEIVAFTAVGNQRSQAVMRRLGMQAEPGTFDHPALPEGHKLREHVLYRLRREQWLRQNNGDAEIGGVPVAAA</sequence>
<dbReference type="InterPro" id="IPR000182">
    <property type="entry name" value="GNAT_dom"/>
</dbReference>
<dbReference type="InterPro" id="IPR016181">
    <property type="entry name" value="Acyl_CoA_acyltransferase"/>
</dbReference>
<evidence type="ECO:0000259" key="1">
    <source>
        <dbReference type="PROSITE" id="PS51186"/>
    </source>
</evidence>
<dbReference type="PANTHER" id="PTHR43792:SF1">
    <property type="entry name" value="N-ACETYLTRANSFERASE DOMAIN-CONTAINING PROTEIN"/>
    <property type="match status" value="1"/>
</dbReference>
<dbReference type="PROSITE" id="PS51186">
    <property type="entry name" value="GNAT"/>
    <property type="match status" value="1"/>
</dbReference>
<name>A0A2S5GTU3_9BURK</name>
<proteinExistence type="predicted"/>
<keyword evidence="2" id="KW-0808">Transferase</keyword>